<dbReference type="Gene3D" id="3.30.70.1440">
    <property type="entry name" value="Multidrug efflux transporter AcrB pore domain"/>
    <property type="match status" value="1"/>
</dbReference>
<dbReference type="RefSeq" id="WP_163670768.1">
    <property type="nucleotide sequence ID" value="NZ_QZCE01000002.1"/>
</dbReference>
<reference evidence="2 3" key="1">
    <citation type="journal article" date="2020" name="Microb. Ecol.">
        <title>Ecogenomics of the Marine Benthic Filamentous Cyanobacterium Adonisia.</title>
        <authorList>
            <person name="Walter J.M."/>
            <person name="Coutinho F.H."/>
            <person name="Leomil L."/>
            <person name="Hargreaves P.I."/>
            <person name="Campeao M.E."/>
            <person name="Vieira V.V."/>
            <person name="Silva B.S."/>
            <person name="Fistarol G.O."/>
            <person name="Salomon P.S."/>
            <person name="Sawabe T."/>
            <person name="Mino S."/>
            <person name="Hosokawa M."/>
            <person name="Miyashita H."/>
            <person name="Maruyama F."/>
            <person name="van Verk M.C."/>
            <person name="Dutilh B.E."/>
            <person name="Thompson C.C."/>
            <person name="Thompson F.L."/>
        </authorList>
    </citation>
    <scope>NUCLEOTIDE SEQUENCE [LARGE SCALE GENOMIC DNA]</scope>
    <source>
        <strain evidence="2 3">CCMR0082</strain>
    </source>
</reference>
<comment type="caution">
    <text evidence="2">The sequence shown here is derived from an EMBL/GenBank/DDBJ whole genome shotgun (WGS) entry which is preliminary data.</text>
</comment>
<feature type="transmembrane region" description="Helical" evidence="1">
    <location>
        <begin position="877"/>
        <end position="897"/>
    </location>
</feature>
<dbReference type="Gene3D" id="1.20.1640.10">
    <property type="entry name" value="Multidrug efflux transporter AcrB transmembrane domain"/>
    <property type="match status" value="2"/>
</dbReference>
<dbReference type="Gene3D" id="3.30.2090.10">
    <property type="entry name" value="Multidrug efflux transporter AcrB TolC docking domain, DN and DC subdomains"/>
    <property type="match status" value="2"/>
</dbReference>
<dbReference type="SUPFAM" id="SSF82714">
    <property type="entry name" value="Multidrug efflux transporter AcrB TolC docking domain, DN and DC subdomains"/>
    <property type="match status" value="2"/>
</dbReference>
<dbReference type="EMBL" id="QZCE01000002">
    <property type="protein sequence ID" value="NEZ67592.1"/>
    <property type="molecule type" value="Genomic_DNA"/>
</dbReference>
<feature type="transmembrane region" description="Helical" evidence="1">
    <location>
        <begin position="851"/>
        <end position="870"/>
    </location>
</feature>
<gene>
    <name evidence="2" type="ORF">D0962_33350</name>
</gene>
<name>A0A6M0SJ62_9CYAN</name>
<dbReference type="InterPro" id="IPR027463">
    <property type="entry name" value="AcrB_DN_DC_subdom"/>
</dbReference>
<evidence type="ECO:0000313" key="3">
    <source>
        <dbReference type="Proteomes" id="UP000473574"/>
    </source>
</evidence>
<evidence type="ECO:0000256" key="1">
    <source>
        <dbReference type="SAM" id="Phobius"/>
    </source>
</evidence>
<feature type="transmembrane region" description="Helical" evidence="1">
    <location>
        <begin position="949"/>
        <end position="968"/>
    </location>
</feature>
<dbReference type="Gene3D" id="3.30.70.1320">
    <property type="entry name" value="Multidrug efflux transporter AcrB pore domain like"/>
    <property type="match status" value="1"/>
</dbReference>
<dbReference type="Gene3D" id="3.30.70.1430">
    <property type="entry name" value="Multidrug efflux transporter AcrB pore domain"/>
    <property type="match status" value="2"/>
</dbReference>
<feature type="transmembrane region" description="Helical" evidence="1">
    <location>
        <begin position="431"/>
        <end position="453"/>
    </location>
</feature>
<dbReference type="Proteomes" id="UP000473574">
    <property type="component" value="Unassembled WGS sequence"/>
</dbReference>
<proteinExistence type="predicted"/>
<feature type="transmembrane region" description="Helical" evidence="1">
    <location>
        <begin position="333"/>
        <end position="353"/>
    </location>
</feature>
<feature type="transmembrane region" description="Helical" evidence="1">
    <location>
        <begin position="387"/>
        <end position="410"/>
    </location>
</feature>
<keyword evidence="1" id="KW-0472">Membrane</keyword>
<feature type="transmembrane region" description="Helical" evidence="1">
    <location>
        <begin position="459"/>
        <end position="481"/>
    </location>
</feature>
<dbReference type="SUPFAM" id="SSF82693">
    <property type="entry name" value="Multidrug efflux transporter AcrB pore domain, PN1, PN2, PC1 and PC2 subdomains"/>
    <property type="match status" value="3"/>
</dbReference>
<protein>
    <submittedName>
        <fullName evidence="2">Efflux RND transporter permease subunit</fullName>
    </submittedName>
</protein>
<feature type="transmembrane region" description="Helical" evidence="1">
    <location>
        <begin position="360"/>
        <end position="381"/>
    </location>
</feature>
<dbReference type="PANTHER" id="PTHR32063:SF77">
    <property type="entry name" value="ACR FAMILY TRANSPORT PROTEIN"/>
    <property type="match status" value="1"/>
</dbReference>
<dbReference type="GO" id="GO:0005886">
    <property type="term" value="C:plasma membrane"/>
    <property type="evidence" value="ECO:0007669"/>
    <property type="project" value="TreeGrafter"/>
</dbReference>
<accession>A0A6M0SJ62</accession>
<dbReference type="PANTHER" id="PTHR32063">
    <property type="match status" value="1"/>
</dbReference>
<feature type="transmembrane region" description="Helical" evidence="1">
    <location>
        <begin position="980"/>
        <end position="1009"/>
    </location>
</feature>
<dbReference type="Pfam" id="PF00873">
    <property type="entry name" value="ACR_tran"/>
    <property type="match status" value="1"/>
</dbReference>
<dbReference type="InterPro" id="IPR001036">
    <property type="entry name" value="Acrflvin-R"/>
</dbReference>
<dbReference type="SUPFAM" id="SSF82866">
    <property type="entry name" value="Multidrug efflux transporter AcrB transmembrane domain"/>
    <property type="match status" value="2"/>
</dbReference>
<organism evidence="2 3">
    <name type="scientific">Adonisia turfae CCMR0082</name>
    <dbReference type="NCBI Taxonomy" id="2304604"/>
    <lineage>
        <taxon>Bacteria</taxon>
        <taxon>Bacillati</taxon>
        <taxon>Cyanobacteriota</taxon>
        <taxon>Adonisia</taxon>
        <taxon>Adonisia turfae</taxon>
    </lineage>
</organism>
<feature type="transmembrane region" description="Helical" evidence="1">
    <location>
        <begin position="532"/>
        <end position="552"/>
    </location>
</feature>
<sequence length="1041" mass="111559">MNWNISEWSIRRPVPTLVLFLVLTLSGWLSFTQLGIDANPNIDIPAVIVSVNQLGAGPEEMETQITKTVEDAVSGLGNIDNVRSTVTDGNSTTVISFDLGVDTEQATNDVRDAVTRVRAELPQDAQEPQVRRLKFEGGPMLTYTVSSGTRSVEDLSDLVDRTIATELLSVKGVAQVRRFGGVDREIIVDLNPNELDALGITATQVNNQIRNSNINLPGGRSDILGQEQGIRTLGSAPTVERLQNLGILLPDGNTVPLNTLGAVEDDFGEKRQSAYLDNQPVVSFSVFRSNGSLLVTVEDGVQDAIATLTETLDDVQFDLIYTRATDVRDSYKASIDALIIGSLLAVIVVSVFLRNWRTTLITATALPLSIIPTFIVLQSLGYTLNSMTLLALTLAVGNLVDDAIVEIENVERHIDMGKRPMRAAMDSTAEVGLAVVTTTATIVAVFLPVAFMGGVPGQFFQPFGVTVAVSTMFSTLVARLMTPMMAAYLLKPKPVQENSPGQADGYRAGDIYVPKGLLPYFRLVRGALRHRILTVGLAIGFFIASLMLSRFIPTSLFAAGDTGLSSLAIDLPPGSTLAKTELVTQYVSDRLKANPAVDSVYISQEPAEASAVARLKPKQERLSRGQFENDMRQVLRQIPGARISFENQGGAGGSGKALEVTLRSDNPAALKATSDALTQEMRQISGLVEVSSSANLVQPEILIRPDVQRAADLGVTVRDIASTASLATLGDAESDLAEFDVGDRQIPIRVRLASEFRNNLSTLENLKVLNNQGQLIPLIAVADIEFGSGPAQIDRLDRSRQVTIGANLDGITLGQGLQQVYALPSFVNLPAGVSQQPSGDAEIMREVFSRFGIALATAIVMIYAVLVLLYNSFIYPFAVMVALPLCIGGALLGLMIAQKPLGLFALIGIVLLMGLVTKNSILLVDYALMAREKGIALRQSVIEAGLTRLRPILMTSISTMAGMVPIAMEWGAGGETRSPMAIAVIGGFSTATLLTLVVVPVCFTFIAQFNEGIGSLLRRLTGLGREEDSDEKPEAIATGVK</sequence>
<evidence type="ECO:0000313" key="2">
    <source>
        <dbReference type="EMBL" id="NEZ67592.1"/>
    </source>
</evidence>
<keyword evidence="1" id="KW-1133">Transmembrane helix</keyword>
<dbReference type="PRINTS" id="PR00702">
    <property type="entry name" value="ACRIFLAVINRP"/>
</dbReference>
<dbReference type="AlphaFoldDB" id="A0A6M0SJ62"/>
<dbReference type="GO" id="GO:0042910">
    <property type="term" value="F:xenobiotic transmembrane transporter activity"/>
    <property type="evidence" value="ECO:0007669"/>
    <property type="project" value="TreeGrafter"/>
</dbReference>
<keyword evidence="1" id="KW-0812">Transmembrane</keyword>
<feature type="transmembrane region" description="Helical" evidence="1">
    <location>
        <begin position="903"/>
        <end position="928"/>
    </location>
</feature>